<proteinExistence type="predicted"/>
<name>A0A1I5E8F3_9HYPH</name>
<keyword evidence="1" id="KW-1133">Transmembrane helix</keyword>
<dbReference type="EMBL" id="FOVR01000003">
    <property type="protein sequence ID" value="SFO07764.1"/>
    <property type="molecule type" value="Genomic_DNA"/>
</dbReference>
<keyword evidence="3" id="KW-1185">Reference proteome</keyword>
<protein>
    <submittedName>
        <fullName evidence="2">Uncharacterized protein</fullName>
    </submittedName>
</protein>
<evidence type="ECO:0000313" key="2">
    <source>
        <dbReference type="EMBL" id="SFO07764.1"/>
    </source>
</evidence>
<keyword evidence="1" id="KW-0812">Transmembrane</keyword>
<dbReference type="RefSeq" id="WP_090070584.1">
    <property type="nucleotide sequence ID" value="NZ_FOVR01000003.1"/>
</dbReference>
<dbReference type="Proteomes" id="UP000199236">
    <property type="component" value="Unassembled WGS sequence"/>
</dbReference>
<accession>A0A1I5E8F3</accession>
<gene>
    <name evidence="2" type="ORF">SAMN04488056_10376</name>
</gene>
<dbReference type="OrthoDB" id="9944711at2"/>
<keyword evidence="1" id="KW-0472">Membrane</keyword>
<feature type="transmembrane region" description="Helical" evidence="1">
    <location>
        <begin position="52"/>
        <end position="69"/>
    </location>
</feature>
<evidence type="ECO:0000313" key="3">
    <source>
        <dbReference type="Proteomes" id="UP000199236"/>
    </source>
</evidence>
<dbReference type="STRING" id="655353.SAMN04488056_10376"/>
<organism evidence="2 3">
    <name type="scientific">Cohaesibacter marisflavi</name>
    <dbReference type="NCBI Taxonomy" id="655353"/>
    <lineage>
        <taxon>Bacteria</taxon>
        <taxon>Pseudomonadati</taxon>
        <taxon>Pseudomonadota</taxon>
        <taxon>Alphaproteobacteria</taxon>
        <taxon>Hyphomicrobiales</taxon>
        <taxon>Cohaesibacteraceae</taxon>
    </lineage>
</organism>
<reference evidence="2 3" key="1">
    <citation type="submission" date="2016-10" db="EMBL/GenBank/DDBJ databases">
        <authorList>
            <person name="de Groot N.N."/>
        </authorList>
    </citation>
    <scope>NUCLEOTIDE SEQUENCE [LARGE SCALE GENOMIC DNA]</scope>
    <source>
        <strain evidence="2 3">CGMCC 1.9157</strain>
    </source>
</reference>
<sequence length="71" mass="7988">MPETPPDLDLAPHTAELSDAYRKGKASYHRASRQDAINQRAARFDRDTRDKALALLICLILIGGMFLYIQS</sequence>
<dbReference type="AlphaFoldDB" id="A0A1I5E8F3"/>
<evidence type="ECO:0000256" key="1">
    <source>
        <dbReference type="SAM" id="Phobius"/>
    </source>
</evidence>